<sequence>MSFGAASRLALCRTSHFSTRAALRTAEKTTLKLTTPKPAKRPVGGFRGGVFGFILGAAVTGTYGLYHLVEQYEASNALVLSSVNELEKSTVQIRDYIERIDALEAQLVLVNEQFVQVSKLESFSGDVRRQLDLINKEYLETKSLLSKLENQLALKASSL</sequence>
<keyword evidence="1" id="KW-0175">Coiled coil</keyword>
<accession>A0A2T9Y8T9</accession>
<dbReference type="OrthoDB" id="5331396at2759"/>
<reference evidence="2 3" key="1">
    <citation type="journal article" date="2018" name="MBio">
        <title>Comparative Genomics Reveals the Core Gene Toolbox for the Fungus-Insect Symbiosis.</title>
        <authorList>
            <person name="Wang Y."/>
            <person name="Stata M."/>
            <person name="Wang W."/>
            <person name="Stajich J.E."/>
            <person name="White M.M."/>
            <person name="Moncalvo J.M."/>
        </authorList>
    </citation>
    <scope>NUCLEOTIDE SEQUENCE [LARGE SCALE GENOMIC DNA]</scope>
    <source>
        <strain evidence="2 3">SWE-8-4</strain>
    </source>
</reference>
<protein>
    <submittedName>
        <fullName evidence="2">Uncharacterized protein</fullName>
    </submittedName>
</protein>
<dbReference type="EMBL" id="MBFR01000362">
    <property type="protein sequence ID" value="PVU88760.1"/>
    <property type="molecule type" value="Genomic_DNA"/>
</dbReference>
<dbReference type="PANTHER" id="PTHR37849:SF1">
    <property type="entry name" value="YALI0E11605P"/>
    <property type="match status" value="1"/>
</dbReference>
<evidence type="ECO:0000313" key="3">
    <source>
        <dbReference type="Proteomes" id="UP000245383"/>
    </source>
</evidence>
<name>A0A2T9Y8T9_9FUNG</name>
<comment type="caution">
    <text evidence="2">The sequence shown here is derived from an EMBL/GenBank/DDBJ whole genome shotgun (WGS) entry which is preliminary data.</text>
</comment>
<keyword evidence="3" id="KW-1185">Reference proteome</keyword>
<dbReference type="AlphaFoldDB" id="A0A2T9Y8T9"/>
<evidence type="ECO:0000313" key="2">
    <source>
        <dbReference type="EMBL" id="PVU88760.1"/>
    </source>
</evidence>
<dbReference type="Proteomes" id="UP000245383">
    <property type="component" value="Unassembled WGS sequence"/>
</dbReference>
<organism evidence="2 3">
    <name type="scientific">Smittium simulii</name>
    <dbReference type="NCBI Taxonomy" id="133385"/>
    <lineage>
        <taxon>Eukaryota</taxon>
        <taxon>Fungi</taxon>
        <taxon>Fungi incertae sedis</taxon>
        <taxon>Zoopagomycota</taxon>
        <taxon>Kickxellomycotina</taxon>
        <taxon>Harpellomycetes</taxon>
        <taxon>Harpellales</taxon>
        <taxon>Legeriomycetaceae</taxon>
        <taxon>Smittium</taxon>
    </lineage>
</organism>
<feature type="coiled-coil region" evidence="1">
    <location>
        <begin position="86"/>
        <end position="151"/>
    </location>
</feature>
<dbReference type="PANTHER" id="PTHR37849">
    <property type="entry name" value="YALI0E11605P"/>
    <property type="match status" value="1"/>
</dbReference>
<gene>
    <name evidence="2" type="ORF">BB561_005717</name>
</gene>
<evidence type="ECO:0000256" key="1">
    <source>
        <dbReference type="SAM" id="Coils"/>
    </source>
</evidence>
<proteinExistence type="predicted"/>